<feature type="chain" id="PRO_5047021567" evidence="1">
    <location>
        <begin position="28"/>
        <end position="145"/>
    </location>
</feature>
<evidence type="ECO:0000313" key="3">
    <source>
        <dbReference type="Proteomes" id="UP001236369"/>
    </source>
</evidence>
<keyword evidence="1" id="KW-0732">Signal</keyword>
<organism evidence="2 3">
    <name type="scientific">Methylobacterium persicinum</name>
    <dbReference type="NCBI Taxonomy" id="374426"/>
    <lineage>
        <taxon>Bacteria</taxon>
        <taxon>Pseudomonadati</taxon>
        <taxon>Pseudomonadota</taxon>
        <taxon>Alphaproteobacteria</taxon>
        <taxon>Hyphomicrobiales</taxon>
        <taxon>Methylobacteriaceae</taxon>
        <taxon>Methylobacterium</taxon>
    </lineage>
</organism>
<reference evidence="2 3" key="1">
    <citation type="submission" date="2023-07" db="EMBL/GenBank/DDBJ databases">
        <title>Genomic Encyclopedia of Type Strains, Phase IV (KMG-IV): sequencing the most valuable type-strain genomes for metagenomic binning, comparative biology and taxonomic classification.</title>
        <authorList>
            <person name="Goeker M."/>
        </authorList>
    </citation>
    <scope>NUCLEOTIDE SEQUENCE [LARGE SCALE GENOMIC DNA]</scope>
    <source>
        <strain evidence="2 3">DSM 19562</strain>
    </source>
</reference>
<accession>A0ABU0HSS6</accession>
<protein>
    <submittedName>
        <fullName evidence="2">Uncharacterized protein</fullName>
    </submittedName>
</protein>
<gene>
    <name evidence="2" type="ORF">QO016_004928</name>
</gene>
<dbReference type="EMBL" id="JAUSVV010000029">
    <property type="protein sequence ID" value="MDQ0445399.1"/>
    <property type="molecule type" value="Genomic_DNA"/>
</dbReference>
<evidence type="ECO:0000313" key="2">
    <source>
        <dbReference type="EMBL" id="MDQ0445399.1"/>
    </source>
</evidence>
<dbReference type="RefSeq" id="WP_161392811.1">
    <property type="nucleotide sequence ID" value="NZ_BPQX01000008.1"/>
</dbReference>
<dbReference type="Proteomes" id="UP001236369">
    <property type="component" value="Unassembled WGS sequence"/>
</dbReference>
<keyword evidence="3" id="KW-1185">Reference proteome</keyword>
<evidence type="ECO:0000256" key="1">
    <source>
        <dbReference type="SAM" id="SignalP"/>
    </source>
</evidence>
<name>A0ABU0HSS6_9HYPH</name>
<proteinExistence type="predicted"/>
<sequence length="145" mass="15246">MTLTSSAASVRMLGLAVALGLTPSAHADDDGLRVTRLTSADLALMLTNVCEATDPSSSHTWGNSPEAVRAEAQRVKDQVSKGLSEGQLLSVLRRAADAARAIALQEVGVLNASDPAVERSRTLSWCAGPVRSTIENFMKDNATAR</sequence>
<feature type="signal peptide" evidence="1">
    <location>
        <begin position="1"/>
        <end position="27"/>
    </location>
</feature>
<comment type="caution">
    <text evidence="2">The sequence shown here is derived from an EMBL/GenBank/DDBJ whole genome shotgun (WGS) entry which is preliminary data.</text>
</comment>